<dbReference type="KEGG" id="bter:125386757"/>
<dbReference type="GeneID" id="125386757"/>
<gene>
    <name evidence="5" type="primary">LOC125386757</name>
</gene>
<dbReference type="RefSeq" id="XP_048269842.1">
    <property type="nucleotide sequence ID" value="XM_048413885.1"/>
</dbReference>
<dbReference type="Pfam" id="PF00098">
    <property type="entry name" value="zf-CCHC"/>
    <property type="match status" value="1"/>
</dbReference>
<dbReference type="PROSITE" id="PS50158">
    <property type="entry name" value="ZF_CCHC"/>
    <property type="match status" value="1"/>
</dbReference>
<evidence type="ECO:0000256" key="1">
    <source>
        <dbReference type="PROSITE-ProRule" id="PRU00047"/>
    </source>
</evidence>
<keyword evidence="1" id="KW-0863">Zinc-finger</keyword>
<reference evidence="5" key="1">
    <citation type="submission" date="2025-08" db="UniProtKB">
        <authorList>
            <consortium name="RefSeq"/>
        </authorList>
    </citation>
    <scope>IDENTIFICATION</scope>
</reference>
<keyword evidence="1" id="KW-0862">Zinc</keyword>
<keyword evidence="4" id="KW-1185">Reference proteome</keyword>
<feature type="compositionally biased region" description="Basic and acidic residues" evidence="2">
    <location>
        <begin position="69"/>
        <end position="82"/>
    </location>
</feature>
<name>A0A9C6SW73_BOMTE</name>
<dbReference type="GO" id="GO:0008270">
    <property type="term" value="F:zinc ion binding"/>
    <property type="evidence" value="ECO:0007669"/>
    <property type="project" value="UniProtKB-KW"/>
</dbReference>
<proteinExistence type="predicted"/>
<dbReference type="AlphaFoldDB" id="A0A9C6SW73"/>
<dbReference type="SUPFAM" id="SSF57756">
    <property type="entry name" value="Retrovirus zinc finger-like domains"/>
    <property type="match status" value="1"/>
</dbReference>
<dbReference type="Gene3D" id="4.10.60.10">
    <property type="entry name" value="Zinc finger, CCHC-type"/>
    <property type="match status" value="1"/>
</dbReference>
<feature type="region of interest" description="Disordered" evidence="2">
    <location>
        <begin position="58"/>
        <end position="129"/>
    </location>
</feature>
<keyword evidence="1" id="KW-0479">Metal-binding</keyword>
<protein>
    <submittedName>
        <fullName evidence="5">Protein lin-28 homolog B-like</fullName>
    </submittedName>
</protein>
<sequence>MFRCLELGHVRVTCGSTVDRGQLCYRCGGIGHQAKSCSVSVPRCPLCESLGAATTHRMGGAACVPPKTKGTEPEHRATTREIYRKKKKGSRMGRIGGGHGYGHSKVNSYGSSRPTWDDRNRHKTCSSRR</sequence>
<organism evidence="4 5">
    <name type="scientific">Bombus terrestris</name>
    <name type="common">Buff-tailed bumblebee</name>
    <name type="synonym">Apis terrestris</name>
    <dbReference type="NCBI Taxonomy" id="30195"/>
    <lineage>
        <taxon>Eukaryota</taxon>
        <taxon>Metazoa</taxon>
        <taxon>Ecdysozoa</taxon>
        <taxon>Arthropoda</taxon>
        <taxon>Hexapoda</taxon>
        <taxon>Insecta</taxon>
        <taxon>Pterygota</taxon>
        <taxon>Neoptera</taxon>
        <taxon>Endopterygota</taxon>
        <taxon>Hymenoptera</taxon>
        <taxon>Apocrita</taxon>
        <taxon>Aculeata</taxon>
        <taxon>Apoidea</taxon>
        <taxon>Anthophila</taxon>
        <taxon>Apidae</taxon>
        <taxon>Bombus</taxon>
        <taxon>Bombus</taxon>
    </lineage>
</organism>
<evidence type="ECO:0000313" key="4">
    <source>
        <dbReference type="Proteomes" id="UP000835206"/>
    </source>
</evidence>
<dbReference type="InterPro" id="IPR036875">
    <property type="entry name" value="Znf_CCHC_sf"/>
</dbReference>
<dbReference type="GO" id="GO:0003676">
    <property type="term" value="F:nucleic acid binding"/>
    <property type="evidence" value="ECO:0007669"/>
    <property type="project" value="InterPro"/>
</dbReference>
<accession>A0A9C6SW73</accession>
<dbReference type="OrthoDB" id="7613125at2759"/>
<feature type="domain" description="CCHC-type" evidence="3">
    <location>
        <begin position="24"/>
        <end position="37"/>
    </location>
</feature>
<evidence type="ECO:0000313" key="5">
    <source>
        <dbReference type="RefSeq" id="XP_048269842.1"/>
    </source>
</evidence>
<evidence type="ECO:0000256" key="2">
    <source>
        <dbReference type="SAM" id="MobiDB-lite"/>
    </source>
</evidence>
<dbReference type="InterPro" id="IPR001878">
    <property type="entry name" value="Znf_CCHC"/>
</dbReference>
<dbReference type="SMART" id="SM00343">
    <property type="entry name" value="ZnF_C2HC"/>
    <property type="match status" value="1"/>
</dbReference>
<evidence type="ECO:0000259" key="3">
    <source>
        <dbReference type="PROSITE" id="PS50158"/>
    </source>
</evidence>
<dbReference type="Proteomes" id="UP000835206">
    <property type="component" value="Chromosome 17"/>
</dbReference>